<evidence type="ECO:0000259" key="1">
    <source>
        <dbReference type="PROSITE" id="PS51186"/>
    </source>
</evidence>
<dbReference type="KEGG" id="daur:Daura_04730"/>
<dbReference type="PROSITE" id="PS51186">
    <property type="entry name" value="GNAT"/>
    <property type="match status" value="1"/>
</dbReference>
<evidence type="ECO:0000313" key="3">
    <source>
        <dbReference type="Proteomes" id="UP001058003"/>
    </source>
</evidence>
<evidence type="ECO:0000313" key="2">
    <source>
        <dbReference type="EMBL" id="UWZ55537.1"/>
    </source>
</evidence>
<accession>A0A9Q9IKJ4</accession>
<dbReference type="Pfam" id="PF00583">
    <property type="entry name" value="Acetyltransf_1"/>
    <property type="match status" value="1"/>
</dbReference>
<sequence>MSQRIQDYMLASASRGREVVRAGPFTVTISAHDPLVFINYAIPAAGADPTPQDIAALEEAFTSRSRTPRLEYLPGLAPLVEPALVAAGFTVTDRLPLMECPPGAEVDQPLPDGIELVTPTTEDEFRAMLAAQHEAFGEPPPSAEHVAKARESDNIHLLARTTGGEPVGGGAAVAVRDGISEVAGIAVRPAFERRGVGGALTLHLTRAARAAGATLVYLTPAGDAQERVYARVGYRRTDSVLFLTKETS</sequence>
<organism evidence="2 3">
    <name type="scientific">Dactylosporangium aurantiacum</name>
    <dbReference type="NCBI Taxonomy" id="35754"/>
    <lineage>
        <taxon>Bacteria</taxon>
        <taxon>Bacillati</taxon>
        <taxon>Actinomycetota</taxon>
        <taxon>Actinomycetes</taxon>
        <taxon>Micromonosporales</taxon>
        <taxon>Micromonosporaceae</taxon>
        <taxon>Dactylosporangium</taxon>
    </lineage>
</organism>
<dbReference type="RefSeq" id="WP_052386439.1">
    <property type="nucleotide sequence ID" value="NZ_CP073767.1"/>
</dbReference>
<reference evidence="2" key="1">
    <citation type="submission" date="2021-04" db="EMBL/GenBank/DDBJ databases">
        <title>Dactylosporangium aurantiacum NRRL B-8018 full assembly.</title>
        <authorList>
            <person name="Hartkoorn R.C."/>
            <person name="Beaudoing E."/>
            <person name="Hot D."/>
        </authorList>
    </citation>
    <scope>NUCLEOTIDE SEQUENCE</scope>
    <source>
        <strain evidence="2">NRRL B-8018</strain>
    </source>
</reference>
<name>A0A9Q9IKJ4_9ACTN</name>
<dbReference type="GO" id="GO:0016747">
    <property type="term" value="F:acyltransferase activity, transferring groups other than amino-acyl groups"/>
    <property type="evidence" value="ECO:0007669"/>
    <property type="project" value="InterPro"/>
</dbReference>
<dbReference type="Proteomes" id="UP001058003">
    <property type="component" value="Chromosome"/>
</dbReference>
<dbReference type="EMBL" id="CP073767">
    <property type="protein sequence ID" value="UWZ55537.1"/>
    <property type="molecule type" value="Genomic_DNA"/>
</dbReference>
<proteinExistence type="predicted"/>
<dbReference type="InterPro" id="IPR016181">
    <property type="entry name" value="Acyl_CoA_acyltransferase"/>
</dbReference>
<dbReference type="InterPro" id="IPR000182">
    <property type="entry name" value="GNAT_dom"/>
</dbReference>
<keyword evidence="3" id="KW-1185">Reference proteome</keyword>
<dbReference type="OrthoDB" id="3814600at2"/>
<dbReference type="AlphaFoldDB" id="A0A9Q9IKJ4"/>
<gene>
    <name evidence="2" type="ORF">Daura_04730</name>
</gene>
<protein>
    <submittedName>
        <fullName evidence="2">GNAT family N-acetyltransferase</fullName>
    </submittedName>
</protein>
<dbReference type="Gene3D" id="3.40.630.30">
    <property type="match status" value="1"/>
</dbReference>
<dbReference type="SUPFAM" id="SSF55729">
    <property type="entry name" value="Acyl-CoA N-acyltransferases (Nat)"/>
    <property type="match status" value="1"/>
</dbReference>
<feature type="domain" description="N-acetyltransferase" evidence="1">
    <location>
        <begin position="115"/>
        <end position="248"/>
    </location>
</feature>